<sequence>MIFLKTFPCNICFVVYFVFPLSLLGVTDGLSSLSSVSAQLQQDSKVTENAASNNRTDLLARPEPPGGVSGDVISSTGSSHDNSRATRGGLSVTSESSRPLPIQRALYALVAASAVVIIYFIIRTVRMRKKFKKTRRYGVLDTNLAMEMTPLEQDDEEEDDTTVFDATHSRRYFKTF</sequence>
<evidence type="ECO:0000256" key="7">
    <source>
        <dbReference type="ARBA" id="ARBA00023180"/>
    </source>
</evidence>
<feature type="compositionally biased region" description="Polar residues" evidence="9">
    <location>
        <begin position="47"/>
        <end position="56"/>
    </location>
</feature>
<evidence type="ECO:0000256" key="10">
    <source>
        <dbReference type="SAM" id="Phobius"/>
    </source>
</evidence>
<reference evidence="11" key="3">
    <citation type="submission" date="2025-09" db="UniProtKB">
        <authorList>
            <consortium name="Ensembl"/>
        </authorList>
    </citation>
    <scope>IDENTIFICATION</scope>
</reference>
<evidence type="ECO:0000256" key="8">
    <source>
        <dbReference type="ARBA" id="ARBA00041422"/>
    </source>
</evidence>
<organism evidence="11 12">
    <name type="scientific">Erpetoichthys calabaricus</name>
    <name type="common">Rope fish</name>
    <name type="synonym">Calamoichthys calabaricus</name>
    <dbReference type="NCBI Taxonomy" id="27687"/>
    <lineage>
        <taxon>Eukaryota</taxon>
        <taxon>Metazoa</taxon>
        <taxon>Chordata</taxon>
        <taxon>Craniata</taxon>
        <taxon>Vertebrata</taxon>
        <taxon>Euteleostomi</taxon>
        <taxon>Actinopterygii</taxon>
        <taxon>Polypteriformes</taxon>
        <taxon>Polypteridae</taxon>
        <taxon>Erpetoichthys</taxon>
    </lineage>
</organism>
<evidence type="ECO:0000256" key="5">
    <source>
        <dbReference type="ARBA" id="ARBA00022989"/>
    </source>
</evidence>
<evidence type="ECO:0000256" key="4">
    <source>
        <dbReference type="ARBA" id="ARBA00022729"/>
    </source>
</evidence>
<evidence type="ECO:0000256" key="6">
    <source>
        <dbReference type="ARBA" id="ARBA00023136"/>
    </source>
</evidence>
<name>A0A8C4RVM0_ERPCA</name>
<reference evidence="11" key="2">
    <citation type="submission" date="2025-08" db="UniProtKB">
        <authorList>
            <consortium name="Ensembl"/>
        </authorList>
    </citation>
    <scope>IDENTIFICATION</scope>
</reference>
<keyword evidence="7" id="KW-0325">Glycoprotein</keyword>
<protein>
    <recommendedName>
        <fullName evidence="8">Transmembrane protein 157</fullName>
    </recommendedName>
</protein>
<evidence type="ECO:0000256" key="9">
    <source>
        <dbReference type="SAM" id="MobiDB-lite"/>
    </source>
</evidence>
<gene>
    <name evidence="11" type="primary">FAM174A</name>
</gene>
<dbReference type="Proteomes" id="UP000694620">
    <property type="component" value="Chromosome 7"/>
</dbReference>
<dbReference type="PANTHER" id="PTHR28607:SF1">
    <property type="entry name" value="MEMBRANE PROTEIN FAM174A"/>
    <property type="match status" value="1"/>
</dbReference>
<accession>A0A8C4RVM0</accession>
<keyword evidence="4" id="KW-0732">Signal</keyword>
<dbReference type="InterPro" id="IPR009565">
    <property type="entry name" value="FAM174-like"/>
</dbReference>
<keyword evidence="5 10" id="KW-1133">Transmembrane helix</keyword>
<proteinExistence type="inferred from homology"/>
<keyword evidence="6 10" id="KW-0472">Membrane</keyword>
<evidence type="ECO:0000313" key="12">
    <source>
        <dbReference type="Proteomes" id="UP000694620"/>
    </source>
</evidence>
<dbReference type="GO" id="GO:0016020">
    <property type="term" value="C:membrane"/>
    <property type="evidence" value="ECO:0007669"/>
    <property type="project" value="UniProtKB-SubCell"/>
</dbReference>
<evidence type="ECO:0000256" key="3">
    <source>
        <dbReference type="ARBA" id="ARBA00022692"/>
    </source>
</evidence>
<comment type="subcellular location">
    <subcellularLocation>
        <location evidence="1">Membrane</location>
        <topology evidence="1">Single-pass type I membrane protein</topology>
    </subcellularLocation>
</comment>
<keyword evidence="3 10" id="KW-0812">Transmembrane</keyword>
<dbReference type="PANTHER" id="PTHR28607">
    <property type="entry name" value="EXPRESSED PROTEIN"/>
    <property type="match status" value="1"/>
</dbReference>
<feature type="region of interest" description="Disordered" evidence="9">
    <location>
        <begin position="46"/>
        <end position="95"/>
    </location>
</feature>
<comment type="similarity">
    <text evidence="2">Belongs to the FAM174 family.</text>
</comment>
<keyword evidence="12" id="KW-1185">Reference proteome</keyword>
<evidence type="ECO:0000256" key="1">
    <source>
        <dbReference type="ARBA" id="ARBA00004479"/>
    </source>
</evidence>
<dbReference type="AlphaFoldDB" id="A0A8C4RVM0"/>
<dbReference type="Ensembl" id="ENSECRT00000008456.1">
    <property type="protein sequence ID" value="ENSECRP00000008320.1"/>
    <property type="gene ID" value="ENSECRG00000005569.1"/>
</dbReference>
<feature type="transmembrane region" description="Helical" evidence="10">
    <location>
        <begin position="7"/>
        <end position="26"/>
    </location>
</feature>
<evidence type="ECO:0000313" key="11">
    <source>
        <dbReference type="Ensembl" id="ENSECRP00000008320.1"/>
    </source>
</evidence>
<evidence type="ECO:0000256" key="2">
    <source>
        <dbReference type="ARBA" id="ARBA00006986"/>
    </source>
</evidence>
<feature type="transmembrane region" description="Helical" evidence="10">
    <location>
        <begin position="105"/>
        <end position="125"/>
    </location>
</feature>
<dbReference type="GeneTree" id="ENSGT00730000111385"/>
<reference evidence="11" key="1">
    <citation type="submission" date="2021-06" db="EMBL/GenBank/DDBJ databases">
        <authorList>
            <consortium name="Wellcome Sanger Institute Data Sharing"/>
        </authorList>
    </citation>
    <scope>NUCLEOTIDE SEQUENCE [LARGE SCALE GENOMIC DNA]</scope>
</reference>
<dbReference type="Pfam" id="PF06679">
    <property type="entry name" value="DUF1180"/>
    <property type="match status" value="1"/>
</dbReference>